<dbReference type="GO" id="GO:0003839">
    <property type="term" value="F:gamma-glutamylcyclotransferase activity"/>
    <property type="evidence" value="ECO:0007669"/>
    <property type="project" value="UniProtKB-EC"/>
</dbReference>
<feature type="region of interest" description="Disordered" evidence="5">
    <location>
        <begin position="163"/>
        <end position="183"/>
    </location>
</feature>
<feature type="binding site" evidence="4">
    <location>
        <begin position="11"/>
        <end position="16"/>
    </location>
    <ligand>
        <name>substrate</name>
    </ligand>
</feature>
<organism evidence="6 7">
    <name type="scientific">Parnassius mnemosyne</name>
    <name type="common">clouded apollo</name>
    <dbReference type="NCBI Taxonomy" id="213953"/>
    <lineage>
        <taxon>Eukaryota</taxon>
        <taxon>Metazoa</taxon>
        <taxon>Ecdysozoa</taxon>
        <taxon>Arthropoda</taxon>
        <taxon>Hexapoda</taxon>
        <taxon>Insecta</taxon>
        <taxon>Pterygota</taxon>
        <taxon>Neoptera</taxon>
        <taxon>Endopterygota</taxon>
        <taxon>Lepidoptera</taxon>
        <taxon>Glossata</taxon>
        <taxon>Ditrysia</taxon>
        <taxon>Papilionoidea</taxon>
        <taxon>Papilionidae</taxon>
        <taxon>Parnassiinae</taxon>
        <taxon>Parnassini</taxon>
        <taxon>Parnassius</taxon>
        <taxon>Driopa</taxon>
    </lineage>
</organism>
<dbReference type="InterPro" id="IPR013024">
    <property type="entry name" value="GGCT-like"/>
</dbReference>
<feature type="compositionally biased region" description="Basic and acidic residues" evidence="5">
    <location>
        <begin position="173"/>
        <end position="183"/>
    </location>
</feature>
<sequence length="183" mass="21083">MMTPDKDTFLYFAYGSNLLKRRIHINNSSAVFVGIGRLDEHQLDFIKYSDHWRGASATIVPTKGCHVWGAIWRLHNNDLKSLDRQEGVDTNWYFPKMINVITPSGTNLECRTYQQTSNPPPRTEDEEIPHDRRPSITYLECILNGASECKLPEDYIEKLKKIPHNGQKASPKMIEKLKLSSHD</sequence>
<dbReference type="SUPFAM" id="SSF110857">
    <property type="entry name" value="Gamma-glutamyl cyclotransferase-like"/>
    <property type="match status" value="1"/>
</dbReference>
<dbReference type="Proteomes" id="UP001314205">
    <property type="component" value="Unassembled WGS sequence"/>
</dbReference>
<evidence type="ECO:0000313" key="7">
    <source>
        <dbReference type="Proteomes" id="UP001314205"/>
    </source>
</evidence>
<keyword evidence="2" id="KW-0456">Lyase</keyword>
<dbReference type="InterPro" id="IPR017939">
    <property type="entry name" value="G-Glutamylcylcotransferase"/>
</dbReference>
<evidence type="ECO:0000256" key="2">
    <source>
        <dbReference type="ARBA" id="ARBA00023239"/>
    </source>
</evidence>
<gene>
    <name evidence="6" type="ORF">PARMNEM_LOCUS20777</name>
</gene>
<feature type="binding site" evidence="4">
    <location>
        <position position="138"/>
    </location>
    <ligand>
        <name>substrate</name>
    </ligand>
</feature>
<dbReference type="PANTHER" id="PTHR12935">
    <property type="entry name" value="GAMMA-GLUTAMYLCYCLOTRANSFERASE"/>
    <property type="match status" value="1"/>
</dbReference>
<dbReference type="CDD" id="cd06661">
    <property type="entry name" value="GGCT_like"/>
    <property type="match status" value="1"/>
</dbReference>
<feature type="active site" description="Proton acceptor" evidence="3">
    <location>
        <position position="86"/>
    </location>
</feature>
<dbReference type="Gene3D" id="3.10.490.10">
    <property type="entry name" value="Gamma-glutamyl cyclotransferase-like"/>
    <property type="match status" value="1"/>
</dbReference>
<dbReference type="InterPro" id="IPR036568">
    <property type="entry name" value="GGCT-like_sf"/>
</dbReference>
<keyword evidence="7" id="KW-1185">Reference proteome</keyword>
<accession>A0AAV1M4Y5</accession>
<evidence type="ECO:0000256" key="4">
    <source>
        <dbReference type="PIRSR" id="PIRSR617939-2"/>
    </source>
</evidence>
<dbReference type="AlphaFoldDB" id="A0AAV1M4Y5"/>
<dbReference type="EMBL" id="CAVLGL010000137">
    <property type="protein sequence ID" value="CAK1602250.1"/>
    <property type="molecule type" value="Genomic_DNA"/>
</dbReference>
<evidence type="ECO:0000256" key="1">
    <source>
        <dbReference type="ARBA" id="ARBA00012346"/>
    </source>
</evidence>
<evidence type="ECO:0000256" key="3">
    <source>
        <dbReference type="PIRSR" id="PIRSR617939-1"/>
    </source>
</evidence>
<dbReference type="Pfam" id="PF13772">
    <property type="entry name" value="AIG2_2"/>
    <property type="match status" value="1"/>
</dbReference>
<evidence type="ECO:0000256" key="5">
    <source>
        <dbReference type="SAM" id="MobiDB-lite"/>
    </source>
</evidence>
<comment type="caution">
    <text evidence="6">The sequence shown here is derived from an EMBL/GenBank/DDBJ whole genome shotgun (WGS) entry which is preliminary data.</text>
</comment>
<dbReference type="EC" id="4.3.2.9" evidence="1"/>
<reference evidence="6 7" key="1">
    <citation type="submission" date="2023-11" db="EMBL/GenBank/DDBJ databases">
        <authorList>
            <person name="Hedman E."/>
            <person name="Englund M."/>
            <person name="Stromberg M."/>
            <person name="Nyberg Akerstrom W."/>
            <person name="Nylinder S."/>
            <person name="Jareborg N."/>
            <person name="Kallberg Y."/>
            <person name="Kronander E."/>
        </authorList>
    </citation>
    <scope>NUCLEOTIDE SEQUENCE [LARGE SCALE GENOMIC DNA]</scope>
</reference>
<proteinExistence type="predicted"/>
<name>A0AAV1M4Y5_9NEOP</name>
<dbReference type="PANTHER" id="PTHR12935:SF0">
    <property type="entry name" value="GAMMA-GLUTAMYLCYCLOTRANSFERASE"/>
    <property type="match status" value="1"/>
</dbReference>
<protein>
    <recommendedName>
        <fullName evidence="1">gamma-glutamylcyclotransferase</fullName>
        <ecNumber evidence="1">4.3.2.9</ecNumber>
    </recommendedName>
</protein>
<evidence type="ECO:0000313" key="6">
    <source>
        <dbReference type="EMBL" id="CAK1602250.1"/>
    </source>
</evidence>